<dbReference type="Gene3D" id="2.170.300.10">
    <property type="entry name" value="Tie2 ligand-binding domain superfamily"/>
    <property type="match status" value="1"/>
</dbReference>
<dbReference type="InterPro" id="IPR013320">
    <property type="entry name" value="ConA-like_dom_sf"/>
</dbReference>
<feature type="domain" description="Laminin G" evidence="15">
    <location>
        <begin position="961"/>
        <end position="1140"/>
    </location>
</feature>
<evidence type="ECO:0000256" key="1">
    <source>
        <dbReference type="ARBA" id="ARBA00004251"/>
    </source>
</evidence>
<comment type="caution">
    <text evidence="19">The sequence shown here is derived from an EMBL/GenBank/DDBJ whole genome shotgun (WGS) entry which is preliminary data.</text>
</comment>
<dbReference type="PROSITE" id="PS01248">
    <property type="entry name" value="EGF_LAM_1"/>
    <property type="match status" value="1"/>
</dbReference>
<feature type="disulfide bond" evidence="14">
    <location>
        <begin position="474"/>
        <end position="483"/>
    </location>
</feature>
<dbReference type="Gene3D" id="3.30.60.30">
    <property type="match status" value="5"/>
</dbReference>
<dbReference type="Pfam" id="PF00053">
    <property type="entry name" value="EGF_laminin"/>
    <property type="match status" value="2"/>
</dbReference>
<dbReference type="InterPro" id="IPR050372">
    <property type="entry name" value="Neurexin-related_CASP"/>
</dbReference>
<evidence type="ECO:0000256" key="6">
    <source>
        <dbReference type="ARBA" id="ARBA00022737"/>
    </source>
</evidence>
<feature type="domain" description="Kazal-like" evidence="18">
    <location>
        <begin position="2"/>
        <end position="56"/>
    </location>
</feature>
<dbReference type="EMBL" id="CAJFCJ010000003">
    <property type="protein sequence ID" value="CAD5112892.1"/>
    <property type="molecule type" value="Genomic_DNA"/>
</dbReference>
<dbReference type="GO" id="GO:0007154">
    <property type="term" value="P:cell communication"/>
    <property type="evidence" value="ECO:0007669"/>
    <property type="project" value="UniProtKB-ARBA"/>
</dbReference>
<feature type="domain" description="EGF-like" evidence="16">
    <location>
        <begin position="878"/>
        <end position="917"/>
    </location>
</feature>
<dbReference type="Pfam" id="PF07648">
    <property type="entry name" value="Kazal_2"/>
    <property type="match status" value="6"/>
</dbReference>
<evidence type="ECO:0000259" key="15">
    <source>
        <dbReference type="PROSITE" id="PS50025"/>
    </source>
</evidence>
<dbReference type="PROSITE" id="PS50026">
    <property type="entry name" value="EGF_3"/>
    <property type="match status" value="3"/>
</dbReference>
<dbReference type="Pfam" id="PF00008">
    <property type="entry name" value="EGF"/>
    <property type="match status" value="2"/>
</dbReference>
<dbReference type="PROSITE" id="PS51465">
    <property type="entry name" value="KAZAL_2"/>
    <property type="match status" value="5"/>
</dbReference>
<keyword evidence="8" id="KW-1133">Transmembrane helix</keyword>
<dbReference type="GO" id="GO:0005509">
    <property type="term" value="F:calcium ion binding"/>
    <property type="evidence" value="ECO:0007669"/>
    <property type="project" value="InterPro"/>
</dbReference>
<dbReference type="CDD" id="cd00104">
    <property type="entry name" value="KAZAL_FS"/>
    <property type="match status" value="5"/>
</dbReference>
<feature type="disulfide bond" evidence="13">
    <location>
        <begin position="1332"/>
        <end position="1359"/>
    </location>
</feature>
<dbReference type="Pfam" id="PF02210">
    <property type="entry name" value="Laminin_G_2"/>
    <property type="match status" value="3"/>
</dbReference>
<keyword evidence="9" id="KW-0472">Membrane</keyword>
<evidence type="ECO:0000256" key="8">
    <source>
        <dbReference type="ARBA" id="ARBA00022989"/>
    </source>
</evidence>
<evidence type="ECO:0000259" key="17">
    <source>
        <dbReference type="PROSITE" id="PS50027"/>
    </source>
</evidence>
<evidence type="ECO:0000256" key="3">
    <source>
        <dbReference type="ARBA" id="ARBA00022536"/>
    </source>
</evidence>
<evidence type="ECO:0000256" key="7">
    <source>
        <dbReference type="ARBA" id="ARBA00022837"/>
    </source>
</evidence>
<dbReference type="SUPFAM" id="SSF49899">
    <property type="entry name" value="Concanavalin A-like lectins/glucanases"/>
    <property type="match status" value="3"/>
</dbReference>
<dbReference type="InterPro" id="IPR036058">
    <property type="entry name" value="Kazal_dom_sf"/>
</dbReference>
<dbReference type="SMART" id="SM00280">
    <property type="entry name" value="KAZAL"/>
    <property type="match status" value="5"/>
</dbReference>
<evidence type="ECO:0000313" key="19">
    <source>
        <dbReference type="EMBL" id="CAD5112892.1"/>
    </source>
</evidence>
<evidence type="ECO:0000256" key="10">
    <source>
        <dbReference type="ARBA" id="ARBA00023157"/>
    </source>
</evidence>
<dbReference type="Proteomes" id="UP000549394">
    <property type="component" value="Unassembled WGS sequence"/>
</dbReference>
<evidence type="ECO:0000256" key="14">
    <source>
        <dbReference type="PROSITE-ProRule" id="PRU00460"/>
    </source>
</evidence>
<comment type="caution">
    <text evidence="12">Lacks conserved residue(s) required for the propagation of feature annotation.</text>
</comment>
<feature type="domain" description="EGF-like" evidence="16">
    <location>
        <begin position="920"/>
        <end position="956"/>
    </location>
</feature>
<dbReference type="GO" id="GO:0005886">
    <property type="term" value="C:plasma membrane"/>
    <property type="evidence" value="ECO:0007669"/>
    <property type="project" value="UniProtKB-SubCell"/>
</dbReference>
<protein>
    <submittedName>
        <fullName evidence="19">DgyrCDS2100</fullName>
    </submittedName>
</protein>
<feature type="domain" description="Laminin EGF-like" evidence="17">
    <location>
        <begin position="454"/>
        <end position="505"/>
    </location>
</feature>
<evidence type="ECO:0000256" key="12">
    <source>
        <dbReference type="PROSITE-ProRule" id="PRU00076"/>
    </source>
</evidence>
<dbReference type="CDD" id="cd00054">
    <property type="entry name" value="EGF_CA"/>
    <property type="match status" value="1"/>
</dbReference>
<evidence type="ECO:0000313" key="20">
    <source>
        <dbReference type="Proteomes" id="UP000549394"/>
    </source>
</evidence>
<dbReference type="GO" id="GO:0005576">
    <property type="term" value="C:extracellular region"/>
    <property type="evidence" value="ECO:0007669"/>
    <property type="project" value="UniProtKB-ARBA"/>
</dbReference>
<feature type="disulfide bond" evidence="14">
    <location>
        <begin position="454"/>
        <end position="466"/>
    </location>
</feature>
<dbReference type="SMART" id="SM00179">
    <property type="entry name" value="EGF_CA"/>
    <property type="match status" value="3"/>
</dbReference>
<accession>A0A7I8VB84</accession>
<keyword evidence="4" id="KW-0812">Transmembrane</keyword>
<dbReference type="InterPro" id="IPR000742">
    <property type="entry name" value="EGF"/>
</dbReference>
<evidence type="ECO:0000256" key="11">
    <source>
        <dbReference type="ARBA" id="ARBA00023180"/>
    </source>
</evidence>
<dbReference type="FunFam" id="3.30.60.30:FF:000049">
    <property type="entry name" value="Predicted protein"/>
    <property type="match status" value="1"/>
</dbReference>
<dbReference type="CDD" id="cd00055">
    <property type="entry name" value="EGF_Lam"/>
    <property type="match status" value="2"/>
</dbReference>
<organism evidence="19 20">
    <name type="scientific">Dimorphilus gyrociliatus</name>
    <dbReference type="NCBI Taxonomy" id="2664684"/>
    <lineage>
        <taxon>Eukaryota</taxon>
        <taxon>Metazoa</taxon>
        <taxon>Spiralia</taxon>
        <taxon>Lophotrochozoa</taxon>
        <taxon>Annelida</taxon>
        <taxon>Polychaeta</taxon>
        <taxon>Polychaeta incertae sedis</taxon>
        <taxon>Dinophilidae</taxon>
        <taxon>Dimorphilus</taxon>
    </lineage>
</organism>
<dbReference type="OrthoDB" id="88467at2759"/>
<evidence type="ECO:0000259" key="16">
    <source>
        <dbReference type="PROSITE" id="PS50026"/>
    </source>
</evidence>
<dbReference type="FunFam" id="2.10.25.10:FF:000391">
    <property type="entry name" value="Weary, isoform C"/>
    <property type="match status" value="1"/>
</dbReference>
<feature type="domain" description="Laminin G" evidence="15">
    <location>
        <begin position="693"/>
        <end position="877"/>
    </location>
</feature>
<feature type="domain" description="EGF-like" evidence="16">
    <location>
        <begin position="1136"/>
        <end position="1172"/>
    </location>
</feature>
<sequence length="1360" mass="152420">MNHFEPKCVCPPPCPKMMKPVCGTDGRNYDSPCHLIRHACRKGLDLAEAYSGQCNPDSAACQTVKCPYNGICILEYSGTKCVCPTCTNETRWVCGSDHVDYRNECQLKRYSCLNRKNVRVANFGRCDKCTLGLKKCKFGAICQTRQGKAKCICPQNCPNIIAPVCGSDGFIYDNECKLTAEACRQQSNITVYSQGTLGCEGCRNVKCDYYAHCRNGECICPNCDGHGVEPVCGSDNKQYENKCILERLACHERRRLTVEIDGPCEDEFSGEGSGSGPECKEDHCYYGRCEVVNDEDTCICKEAEICSDIDKNPFTICLSNGTILNSWCQLRIESCKSGIELKHRPKEECDVRYKDTDSKYCYGKDVPVLPNGEFQKCRLGEDCRQGLQCHFLSGIKSHGYCCPDDSDSWEKDYDVNVADQVITDMDCQGWKYGCCPDGTFATGPNKKGCNPDNCRCNELGAYSIACNNRGGCNCRTGVGGKLCDRCESGYWGLYLIKDGADGCKPCDCSGGAARDDCDQQTGNCTCKGGMSGAKCNICPDGKKYDEKTGCSKLDNRCDCHPFGKCVPETASCECPWDCDDHRKGHRVCGTDSKTYDDICQLKFTACRLHSKLNLRSMGPCPSTNKRTTRQLRVTRESTLKTTESPIIISKSNEPCNHDDDCGRLALCENQVCKCLYELMEVNNQWLCTKDAWDDSPAFNENSYMKLKWPASISDSVTIKMSFKSFNDDALLLFGFDHQKPSADFIKITIEKRHIVFTLDVGAGPEVFRMKTKILKGVKHRLQIARNRKRVHMLLDDSEKEFELKKSDYTVLSVDNHFFLGGLKHKLPSKMKNRLGSWVGFVGCVYDLKVKGSQGTKIEYNLEMGSNHIHDEKNIMKCREHGCSLLPCMNDAKCRHDPIKPYPYACECSPGYSGRTCEILDLKPCASNPCQNGGLCEEVNNEFKCICPKDRTGITCEVKNEITSPSFDGKSLIVLKLNDRIMRTYFKYEIIFRPKAETGVLLYCGASNSSKSTDFFSVVLEDGYVVFRFQLGSGVTLVTSKEKVLMNDWNRLMFQRDKKQGWMELNSIRSYNKSTKKSEDMNVDGIFYVGGIDKKMSPESGVKYGFIGAIQSLEDTYGTKHNLVKEALKIQGITQSPDDPCNNSPCMNQGKCIAEMALFICKCTVDYGGRLCRERRYHPDKPVKFHGNLFLKLLNNGTKKIKAQEKNHISLMLRSTAEEGIILVSKKIFSISEDYLLLYLSRGYLQLAYNLGKNNHKNIFTLKSNSFVSDGYWHNITLIRKQRKATVQVDGTYVIEGSCDPGRTQLNTDGFLWFGGLPKPLKYSHTKDGFVGCLKDVVIEGKEVLLSHAENAASLNLEYCD</sequence>
<dbReference type="SMART" id="SM00181">
    <property type="entry name" value="EGF"/>
    <property type="match status" value="4"/>
</dbReference>
<dbReference type="SUPFAM" id="SSF100895">
    <property type="entry name" value="Kazal-type serine protease inhibitors"/>
    <property type="match status" value="5"/>
</dbReference>
<dbReference type="InterPro" id="IPR002350">
    <property type="entry name" value="Kazal_dom"/>
</dbReference>
<keyword evidence="10 12" id="KW-1015">Disulfide bond</keyword>
<proteinExistence type="predicted"/>
<keyword evidence="5" id="KW-0732">Signal</keyword>
<keyword evidence="3 12" id="KW-0245">EGF-like domain</keyword>
<keyword evidence="11" id="KW-0325">Glycoprotein</keyword>
<name>A0A7I8VB84_9ANNE</name>
<evidence type="ECO:0000256" key="13">
    <source>
        <dbReference type="PROSITE-ProRule" id="PRU00122"/>
    </source>
</evidence>
<feature type="domain" description="Kazal-like" evidence="18">
    <location>
        <begin position="82"/>
        <end position="128"/>
    </location>
</feature>
<dbReference type="InterPro" id="IPR001791">
    <property type="entry name" value="Laminin_G"/>
</dbReference>
<feature type="domain" description="Kazal-like" evidence="18">
    <location>
        <begin position="152"/>
        <end position="198"/>
    </location>
</feature>
<feature type="domain" description="Kazal-like" evidence="18">
    <location>
        <begin position="203"/>
        <end position="266"/>
    </location>
</feature>
<evidence type="ECO:0000259" key="18">
    <source>
        <dbReference type="PROSITE" id="PS51465"/>
    </source>
</evidence>
<dbReference type="SMART" id="SM00180">
    <property type="entry name" value="EGF_Lam"/>
    <property type="match status" value="2"/>
</dbReference>
<feature type="disulfide bond" evidence="12">
    <location>
        <begin position="946"/>
        <end position="955"/>
    </location>
</feature>
<gene>
    <name evidence="19" type="ORF">DGYR_LOCUS1959</name>
</gene>
<dbReference type="InterPro" id="IPR001881">
    <property type="entry name" value="EGF-like_Ca-bd_dom"/>
</dbReference>
<keyword evidence="20" id="KW-1185">Reference proteome</keyword>
<keyword evidence="7" id="KW-0106">Calcium</keyword>
<dbReference type="CDD" id="cd00110">
    <property type="entry name" value="LamG"/>
    <property type="match status" value="3"/>
</dbReference>
<dbReference type="GO" id="GO:0023052">
    <property type="term" value="P:signaling"/>
    <property type="evidence" value="ECO:0007669"/>
    <property type="project" value="UniProtKB-ARBA"/>
</dbReference>
<dbReference type="PANTHER" id="PTHR15036:SF85">
    <property type="entry name" value="SP2353, ISOFORM A"/>
    <property type="match status" value="1"/>
</dbReference>
<feature type="domain" description="Kazal-like" evidence="18">
    <location>
        <begin position="566"/>
        <end position="622"/>
    </location>
</feature>
<feature type="disulfide bond" evidence="12">
    <location>
        <begin position="907"/>
        <end position="916"/>
    </location>
</feature>
<evidence type="ECO:0000256" key="5">
    <source>
        <dbReference type="ARBA" id="ARBA00022729"/>
    </source>
</evidence>
<evidence type="ECO:0000256" key="4">
    <source>
        <dbReference type="ARBA" id="ARBA00022692"/>
    </source>
</evidence>
<dbReference type="PROSITE" id="PS01186">
    <property type="entry name" value="EGF_2"/>
    <property type="match status" value="1"/>
</dbReference>
<comment type="subcellular location">
    <subcellularLocation>
        <location evidence="1">Cell membrane</location>
        <topology evidence="1">Single-pass type I membrane protein</topology>
    </subcellularLocation>
</comment>
<dbReference type="Gene3D" id="2.60.120.200">
    <property type="match status" value="3"/>
</dbReference>
<feature type="domain" description="Laminin G" evidence="15">
    <location>
        <begin position="1181"/>
        <end position="1359"/>
    </location>
</feature>
<dbReference type="SMART" id="SM00282">
    <property type="entry name" value="LamG"/>
    <property type="match status" value="3"/>
</dbReference>
<dbReference type="PROSITE" id="PS50025">
    <property type="entry name" value="LAM_G_DOMAIN"/>
    <property type="match status" value="3"/>
</dbReference>
<reference evidence="19 20" key="1">
    <citation type="submission" date="2020-08" db="EMBL/GenBank/DDBJ databases">
        <authorList>
            <person name="Hejnol A."/>
        </authorList>
    </citation>
    <scope>NUCLEOTIDE SEQUENCE [LARGE SCALE GENOMIC DNA]</scope>
</reference>
<keyword evidence="2" id="KW-1003">Cell membrane</keyword>
<keyword evidence="14" id="KW-0424">Laminin EGF-like domain</keyword>
<dbReference type="PANTHER" id="PTHR15036">
    <property type="entry name" value="PIKACHURIN-LIKE PROTEIN"/>
    <property type="match status" value="1"/>
</dbReference>
<feature type="disulfide bond" evidence="12">
    <location>
        <begin position="1162"/>
        <end position="1171"/>
    </location>
</feature>
<dbReference type="PROSITE" id="PS50027">
    <property type="entry name" value="EGF_LAM_2"/>
    <property type="match status" value="1"/>
</dbReference>
<dbReference type="SUPFAM" id="SSF57196">
    <property type="entry name" value="EGF/Laminin"/>
    <property type="match status" value="1"/>
</dbReference>
<dbReference type="InterPro" id="IPR002049">
    <property type="entry name" value="LE_dom"/>
</dbReference>
<evidence type="ECO:0000256" key="2">
    <source>
        <dbReference type="ARBA" id="ARBA00022475"/>
    </source>
</evidence>
<dbReference type="PROSITE" id="PS00022">
    <property type="entry name" value="EGF_1"/>
    <property type="match status" value="3"/>
</dbReference>
<dbReference type="Gene3D" id="2.10.25.10">
    <property type="entry name" value="Laminin"/>
    <property type="match status" value="3"/>
</dbReference>
<keyword evidence="6" id="KW-0677">Repeat</keyword>
<evidence type="ECO:0000256" key="9">
    <source>
        <dbReference type="ARBA" id="ARBA00023136"/>
    </source>
</evidence>